<keyword evidence="3" id="KW-1185">Reference proteome</keyword>
<gene>
    <name evidence="2" type="ORF">EYF80_014430</name>
</gene>
<reference evidence="2 3" key="1">
    <citation type="submission" date="2019-03" db="EMBL/GenBank/DDBJ databases">
        <title>First draft genome of Liparis tanakae, snailfish: a comprehensive survey of snailfish specific genes.</title>
        <authorList>
            <person name="Kim W."/>
            <person name="Song I."/>
            <person name="Jeong J.-H."/>
            <person name="Kim D."/>
            <person name="Kim S."/>
            <person name="Ryu S."/>
            <person name="Song J.Y."/>
            <person name="Lee S.K."/>
        </authorList>
    </citation>
    <scope>NUCLEOTIDE SEQUENCE [LARGE SCALE GENOMIC DNA]</scope>
    <source>
        <tissue evidence="2">Muscle</tissue>
    </source>
</reference>
<evidence type="ECO:0000313" key="3">
    <source>
        <dbReference type="Proteomes" id="UP000314294"/>
    </source>
</evidence>
<dbReference type="Proteomes" id="UP000314294">
    <property type="component" value="Unassembled WGS sequence"/>
</dbReference>
<evidence type="ECO:0000256" key="1">
    <source>
        <dbReference type="SAM" id="MobiDB-lite"/>
    </source>
</evidence>
<feature type="region of interest" description="Disordered" evidence="1">
    <location>
        <begin position="22"/>
        <end position="61"/>
    </location>
</feature>
<comment type="caution">
    <text evidence="2">The sequence shown here is derived from an EMBL/GenBank/DDBJ whole genome shotgun (WGS) entry which is preliminary data.</text>
</comment>
<sequence>MSPHIAEQLHLDAKRAAHGLQANHTEAANERANWPTRRPEEERRRPKRGPIKHEVRSSFLL</sequence>
<feature type="compositionally biased region" description="Basic and acidic residues" evidence="1">
    <location>
        <begin position="51"/>
        <end position="61"/>
    </location>
</feature>
<name>A0A4Z2IED4_9TELE</name>
<protein>
    <submittedName>
        <fullName evidence="2">Uncharacterized protein</fullName>
    </submittedName>
</protein>
<accession>A0A4Z2IED4</accession>
<proteinExistence type="predicted"/>
<dbReference type="EMBL" id="SRLO01000104">
    <property type="protein sequence ID" value="TNN75383.1"/>
    <property type="molecule type" value="Genomic_DNA"/>
</dbReference>
<organism evidence="2 3">
    <name type="scientific">Liparis tanakae</name>
    <name type="common">Tanaka's snailfish</name>
    <dbReference type="NCBI Taxonomy" id="230148"/>
    <lineage>
        <taxon>Eukaryota</taxon>
        <taxon>Metazoa</taxon>
        <taxon>Chordata</taxon>
        <taxon>Craniata</taxon>
        <taxon>Vertebrata</taxon>
        <taxon>Euteleostomi</taxon>
        <taxon>Actinopterygii</taxon>
        <taxon>Neopterygii</taxon>
        <taxon>Teleostei</taxon>
        <taxon>Neoteleostei</taxon>
        <taxon>Acanthomorphata</taxon>
        <taxon>Eupercaria</taxon>
        <taxon>Perciformes</taxon>
        <taxon>Cottioidei</taxon>
        <taxon>Cottales</taxon>
        <taxon>Liparidae</taxon>
        <taxon>Liparis</taxon>
    </lineage>
</organism>
<dbReference type="AlphaFoldDB" id="A0A4Z2IED4"/>
<evidence type="ECO:0000313" key="2">
    <source>
        <dbReference type="EMBL" id="TNN75383.1"/>
    </source>
</evidence>